<keyword evidence="12" id="KW-0460">Magnesium</keyword>
<dbReference type="NCBIfam" id="TIGR01205">
    <property type="entry name" value="D_ala_D_alaTIGR"/>
    <property type="match status" value="1"/>
</dbReference>
<name>A0A174FDR5_9ACTN</name>
<keyword evidence="4 10" id="KW-0436">Ligase</keyword>
<dbReference type="SUPFAM" id="SSF56059">
    <property type="entry name" value="Glutathione synthetase ATP-binding domain-like"/>
    <property type="match status" value="1"/>
</dbReference>
<dbReference type="Gene3D" id="3.40.50.20">
    <property type="match status" value="1"/>
</dbReference>
<dbReference type="NCBIfam" id="NF002378">
    <property type="entry name" value="PRK01372.1"/>
    <property type="match status" value="1"/>
</dbReference>
<feature type="domain" description="ATP-grasp" evidence="14">
    <location>
        <begin position="109"/>
        <end position="311"/>
    </location>
</feature>
<dbReference type="PROSITE" id="PS50975">
    <property type="entry name" value="ATP_GRASP"/>
    <property type="match status" value="1"/>
</dbReference>
<dbReference type="PROSITE" id="PS00844">
    <property type="entry name" value="DALA_DALA_LIGASE_2"/>
    <property type="match status" value="1"/>
</dbReference>
<reference evidence="15 16" key="1">
    <citation type="submission" date="2015-09" db="EMBL/GenBank/DDBJ databases">
        <authorList>
            <consortium name="Pathogen Informatics"/>
        </authorList>
    </citation>
    <scope>NUCLEOTIDE SEQUENCE [LARGE SCALE GENOMIC DNA]</scope>
    <source>
        <strain evidence="15 16">2789STDY5608823</strain>
    </source>
</reference>
<dbReference type="InterPro" id="IPR013815">
    <property type="entry name" value="ATP_grasp_subdomain_1"/>
</dbReference>
<evidence type="ECO:0000256" key="4">
    <source>
        <dbReference type="ARBA" id="ARBA00022598"/>
    </source>
</evidence>
<dbReference type="EC" id="6.3.2.4" evidence="10"/>
<evidence type="ECO:0000256" key="9">
    <source>
        <dbReference type="ARBA" id="ARBA00023316"/>
    </source>
</evidence>
<dbReference type="HAMAP" id="MF_00047">
    <property type="entry name" value="Dala_Dala_lig"/>
    <property type="match status" value="1"/>
</dbReference>
<keyword evidence="12" id="KW-0479">Metal-binding</keyword>
<dbReference type="Pfam" id="PF01820">
    <property type="entry name" value="Dala_Dala_lig_N"/>
    <property type="match status" value="1"/>
</dbReference>
<dbReference type="GO" id="GO:0009252">
    <property type="term" value="P:peptidoglycan biosynthetic process"/>
    <property type="evidence" value="ECO:0007669"/>
    <property type="project" value="UniProtKB-UniRule"/>
</dbReference>
<dbReference type="GO" id="GO:0005524">
    <property type="term" value="F:ATP binding"/>
    <property type="evidence" value="ECO:0007669"/>
    <property type="project" value="UniProtKB-UniRule"/>
</dbReference>
<dbReference type="InterPro" id="IPR016185">
    <property type="entry name" value="PreATP-grasp_dom_sf"/>
</dbReference>
<feature type="active site" evidence="11">
    <location>
        <position position="153"/>
    </location>
</feature>
<sequence>MPGKSLENMHVAVLAGGHSAEREISLNSGKNVVVALKEAGYTSVELLDTAADDFMVTMATGGFDVAFIAMHGAGGEDGAMQGAMETLGIPYTASGVLASACGADKEVSKLLYAKAGIPIAPGLALEVGDEVDIDRIVEVCGERCFVKPAVNGSSYGISLVHEPSELLAAIAKAFEYGDKVLVEKCIEGTEITVGVYGEDDVRALPIVEIRKPEDCEFYDLDVKYVDPTDIHRIPAQISPENYARAQELACAAHKALGCLGISRSDFIVSEDGPVILETNTIPGMTDTSLYPDEIRHTDDMTFPQVCDSLIRMGLRRAGIAC</sequence>
<evidence type="ECO:0000256" key="6">
    <source>
        <dbReference type="ARBA" id="ARBA00022840"/>
    </source>
</evidence>
<proteinExistence type="inferred from homology"/>
<dbReference type="GO" id="GO:0008360">
    <property type="term" value="P:regulation of cell shape"/>
    <property type="evidence" value="ECO:0007669"/>
    <property type="project" value="UniProtKB-KW"/>
</dbReference>
<evidence type="ECO:0000256" key="8">
    <source>
        <dbReference type="ARBA" id="ARBA00022984"/>
    </source>
</evidence>
<dbReference type="InterPro" id="IPR011127">
    <property type="entry name" value="Dala_Dala_lig_N"/>
</dbReference>
<gene>
    <name evidence="15" type="primary">ddlB</name>
    <name evidence="10" type="synonym">ddl</name>
    <name evidence="15" type="ORF">ERS852381_01666</name>
</gene>
<dbReference type="PANTHER" id="PTHR23132:SF23">
    <property type="entry name" value="D-ALANINE--D-ALANINE LIGASE B"/>
    <property type="match status" value="1"/>
</dbReference>
<dbReference type="Proteomes" id="UP000095468">
    <property type="component" value="Unassembled WGS sequence"/>
</dbReference>
<dbReference type="InterPro" id="IPR011095">
    <property type="entry name" value="Dala_Dala_lig_C"/>
</dbReference>
<dbReference type="Pfam" id="PF07478">
    <property type="entry name" value="Dala_Dala_lig_C"/>
    <property type="match status" value="1"/>
</dbReference>
<feature type="binding site" evidence="12">
    <location>
        <position position="277"/>
    </location>
    <ligand>
        <name>Mg(2+)</name>
        <dbReference type="ChEBI" id="CHEBI:18420"/>
        <label>2</label>
    </ligand>
</feature>
<feature type="active site" evidence="11">
    <location>
        <position position="21"/>
    </location>
</feature>
<evidence type="ECO:0000256" key="10">
    <source>
        <dbReference type="HAMAP-Rule" id="MF_00047"/>
    </source>
</evidence>
<dbReference type="EMBL" id="CYYP01000016">
    <property type="protein sequence ID" value="CUO47901.1"/>
    <property type="molecule type" value="Genomic_DNA"/>
</dbReference>
<evidence type="ECO:0000256" key="2">
    <source>
        <dbReference type="ARBA" id="ARBA00010871"/>
    </source>
</evidence>
<evidence type="ECO:0000313" key="16">
    <source>
        <dbReference type="Proteomes" id="UP000095468"/>
    </source>
</evidence>
<dbReference type="AlphaFoldDB" id="A0A174FDR5"/>
<keyword evidence="8 10" id="KW-0573">Peptidoglycan synthesis</keyword>
<evidence type="ECO:0000256" key="3">
    <source>
        <dbReference type="ARBA" id="ARBA00022490"/>
    </source>
</evidence>
<evidence type="ECO:0000256" key="1">
    <source>
        <dbReference type="ARBA" id="ARBA00004496"/>
    </source>
</evidence>
<keyword evidence="3 10" id="KW-0963">Cytoplasm</keyword>
<protein>
    <recommendedName>
        <fullName evidence="10">D-alanine--D-alanine ligase</fullName>
        <ecNumber evidence="10">6.3.2.4</ecNumber>
    </recommendedName>
    <alternativeName>
        <fullName evidence="10">D-Ala-D-Ala ligase</fullName>
    </alternativeName>
    <alternativeName>
        <fullName evidence="10">D-alanylalanine synthetase</fullName>
    </alternativeName>
</protein>
<keyword evidence="9 10" id="KW-0961">Cell wall biogenesis/degradation</keyword>
<dbReference type="Gene3D" id="3.30.1490.20">
    <property type="entry name" value="ATP-grasp fold, A domain"/>
    <property type="match status" value="1"/>
</dbReference>
<evidence type="ECO:0000313" key="15">
    <source>
        <dbReference type="EMBL" id="CUO47901.1"/>
    </source>
</evidence>
<evidence type="ECO:0000256" key="11">
    <source>
        <dbReference type="PIRSR" id="PIRSR039102-1"/>
    </source>
</evidence>
<feature type="active site" evidence="11">
    <location>
        <position position="288"/>
    </location>
</feature>
<keyword evidence="6 13" id="KW-0067">ATP-binding</keyword>
<evidence type="ECO:0000256" key="12">
    <source>
        <dbReference type="PIRSR" id="PIRSR039102-3"/>
    </source>
</evidence>
<dbReference type="GO" id="GO:0046872">
    <property type="term" value="F:metal ion binding"/>
    <property type="evidence" value="ECO:0007669"/>
    <property type="project" value="UniProtKB-KW"/>
</dbReference>
<keyword evidence="7 10" id="KW-0133">Cell shape</keyword>
<dbReference type="GO" id="GO:0071555">
    <property type="term" value="P:cell wall organization"/>
    <property type="evidence" value="ECO:0007669"/>
    <property type="project" value="UniProtKB-KW"/>
</dbReference>
<dbReference type="InterPro" id="IPR005905">
    <property type="entry name" value="D_ala_D_ala"/>
</dbReference>
<feature type="binding site" evidence="12">
    <location>
        <position position="277"/>
    </location>
    <ligand>
        <name>Mg(2+)</name>
        <dbReference type="ChEBI" id="CHEBI:18420"/>
        <label>1</label>
    </ligand>
</feature>
<feature type="binding site" evidence="12">
    <location>
        <position position="265"/>
    </location>
    <ligand>
        <name>Mg(2+)</name>
        <dbReference type="ChEBI" id="CHEBI:18420"/>
        <label>1</label>
    </ligand>
</feature>
<comment type="catalytic activity">
    <reaction evidence="10">
        <text>2 D-alanine + ATP = D-alanyl-D-alanine + ADP + phosphate + H(+)</text>
        <dbReference type="Rhea" id="RHEA:11224"/>
        <dbReference type="ChEBI" id="CHEBI:15378"/>
        <dbReference type="ChEBI" id="CHEBI:30616"/>
        <dbReference type="ChEBI" id="CHEBI:43474"/>
        <dbReference type="ChEBI" id="CHEBI:57416"/>
        <dbReference type="ChEBI" id="CHEBI:57822"/>
        <dbReference type="ChEBI" id="CHEBI:456216"/>
        <dbReference type="EC" id="6.3.2.4"/>
    </reaction>
</comment>
<evidence type="ECO:0000259" key="14">
    <source>
        <dbReference type="PROSITE" id="PS50975"/>
    </source>
</evidence>
<feature type="binding site" evidence="12">
    <location>
        <position position="279"/>
    </location>
    <ligand>
        <name>Mg(2+)</name>
        <dbReference type="ChEBI" id="CHEBI:18420"/>
        <label>2</label>
    </ligand>
</feature>
<accession>A0A174FDR5</accession>
<dbReference type="InterPro" id="IPR011761">
    <property type="entry name" value="ATP-grasp"/>
</dbReference>
<dbReference type="Gene3D" id="3.30.470.20">
    <property type="entry name" value="ATP-grasp fold, B domain"/>
    <property type="match status" value="1"/>
</dbReference>
<dbReference type="PIRSF" id="PIRSF039102">
    <property type="entry name" value="Ddl/VanB"/>
    <property type="match status" value="1"/>
</dbReference>
<comment type="similarity">
    <text evidence="2 10">Belongs to the D-alanine--D-alanine ligase family.</text>
</comment>
<keyword evidence="5 13" id="KW-0547">Nucleotide-binding</keyword>
<dbReference type="PANTHER" id="PTHR23132">
    <property type="entry name" value="D-ALANINE--D-ALANINE LIGASE"/>
    <property type="match status" value="1"/>
</dbReference>
<dbReference type="UniPathway" id="UPA00219"/>
<evidence type="ECO:0000256" key="5">
    <source>
        <dbReference type="ARBA" id="ARBA00022741"/>
    </source>
</evidence>
<organism evidence="15 16">
    <name type="scientific">Collinsella aerofaciens</name>
    <dbReference type="NCBI Taxonomy" id="74426"/>
    <lineage>
        <taxon>Bacteria</taxon>
        <taxon>Bacillati</taxon>
        <taxon>Actinomycetota</taxon>
        <taxon>Coriobacteriia</taxon>
        <taxon>Coriobacteriales</taxon>
        <taxon>Coriobacteriaceae</taxon>
        <taxon>Collinsella</taxon>
    </lineage>
</organism>
<dbReference type="GO" id="GO:0008716">
    <property type="term" value="F:D-alanine-D-alanine ligase activity"/>
    <property type="evidence" value="ECO:0007669"/>
    <property type="project" value="UniProtKB-UniRule"/>
</dbReference>
<evidence type="ECO:0000256" key="13">
    <source>
        <dbReference type="PROSITE-ProRule" id="PRU00409"/>
    </source>
</evidence>
<dbReference type="GO" id="GO:0005737">
    <property type="term" value="C:cytoplasm"/>
    <property type="evidence" value="ECO:0007669"/>
    <property type="project" value="UniProtKB-SubCell"/>
</dbReference>
<comment type="subcellular location">
    <subcellularLocation>
        <location evidence="1 10">Cytoplasm</location>
    </subcellularLocation>
</comment>
<comment type="function">
    <text evidence="10">Cell wall formation.</text>
</comment>
<evidence type="ECO:0000256" key="7">
    <source>
        <dbReference type="ARBA" id="ARBA00022960"/>
    </source>
</evidence>
<comment type="cofactor">
    <cofactor evidence="12">
        <name>Mg(2+)</name>
        <dbReference type="ChEBI" id="CHEBI:18420"/>
    </cofactor>
    <cofactor evidence="12">
        <name>Mn(2+)</name>
        <dbReference type="ChEBI" id="CHEBI:29035"/>
    </cofactor>
    <text evidence="12">Binds 2 magnesium or manganese ions per subunit.</text>
</comment>
<dbReference type="RefSeq" id="WP_055287293.1">
    <property type="nucleotide sequence ID" value="NZ_CYYP01000016.1"/>
</dbReference>
<comment type="pathway">
    <text evidence="10">Cell wall biogenesis; peptidoglycan biosynthesis.</text>
</comment>
<keyword evidence="12" id="KW-0464">Manganese</keyword>
<dbReference type="SUPFAM" id="SSF52440">
    <property type="entry name" value="PreATP-grasp domain"/>
    <property type="match status" value="1"/>
</dbReference>
<dbReference type="PROSITE" id="PS00843">
    <property type="entry name" value="DALA_DALA_LIGASE_1"/>
    <property type="match status" value="1"/>
</dbReference>
<dbReference type="InterPro" id="IPR000291">
    <property type="entry name" value="D-Ala_lig_Van_CS"/>
</dbReference>